<sequence length="136" mass="14967">MKAGVDGDVLVVGGRLEVVVAWFDGGRRREAGGACGGFGAEAGWPRGEAAVVRWRSGCRRRGEGLLQRVSTEVGRRRGRTRRSWGLGFEVEEEVVWGLAGDEKREVRRVATLKTRKRGVGSLLAFVYYDVEVVGYL</sequence>
<dbReference type="Gramene" id="ONK57130">
    <property type="protein sequence ID" value="ONK57130"/>
    <property type="gene ID" value="A4U43_C10F16920"/>
</dbReference>
<gene>
    <name evidence="1" type="ORF">A4U43_C10F16920</name>
</gene>
<evidence type="ECO:0000313" key="2">
    <source>
        <dbReference type="Proteomes" id="UP000243459"/>
    </source>
</evidence>
<dbReference type="EMBL" id="CM007390">
    <property type="protein sequence ID" value="ONK57130.1"/>
    <property type="molecule type" value="Genomic_DNA"/>
</dbReference>
<keyword evidence="2" id="KW-1185">Reference proteome</keyword>
<accession>A0A5P1E3K4</accession>
<dbReference type="Proteomes" id="UP000243459">
    <property type="component" value="Chromosome 10"/>
</dbReference>
<reference evidence="2" key="1">
    <citation type="journal article" date="2017" name="Nat. Commun.">
        <title>The asparagus genome sheds light on the origin and evolution of a young Y chromosome.</title>
        <authorList>
            <person name="Harkess A."/>
            <person name="Zhou J."/>
            <person name="Xu C."/>
            <person name="Bowers J.E."/>
            <person name="Van der Hulst R."/>
            <person name="Ayyampalayam S."/>
            <person name="Mercati F."/>
            <person name="Riccardi P."/>
            <person name="McKain M.R."/>
            <person name="Kakrana A."/>
            <person name="Tang H."/>
            <person name="Ray J."/>
            <person name="Groenendijk J."/>
            <person name="Arikit S."/>
            <person name="Mathioni S.M."/>
            <person name="Nakano M."/>
            <person name="Shan H."/>
            <person name="Telgmann-Rauber A."/>
            <person name="Kanno A."/>
            <person name="Yue Z."/>
            <person name="Chen H."/>
            <person name="Li W."/>
            <person name="Chen Y."/>
            <person name="Xu X."/>
            <person name="Zhang Y."/>
            <person name="Luo S."/>
            <person name="Chen H."/>
            <person name="Gao J."/>
            <person name="Mao Z."/>
            <person name="Pires J.C."/>
            <person name="Luo M."/>
            <person name="Kudrna D."/>
            <person name="Wing R.A."/>
            <person name="Meyers B.C."/>
            <person name="Yi K."/>
            <person name="Kong H."/>
            <person name="Lavrijsen P."/>
            <person name="Sunseri F."/>
            <person name="Falavigna A."/>
            <person name="Ye Y."/>
            <person name="Leebens-Mack J.H."/>
            <person name="Chen G."/>
        </authorList>
    </citation>
    <scope>NUCLEOTIDE SEQUENCE [LARGE SCALE GENOMIC DNA]</scope>
    <source>
        <strain evidence="2">cv. DH0086</strain>
    </source>
</reference>
<name>A0A5P1E3K4_ASPOF</name>
<proteinExistence type="predicted"/>
<dbReference type="AlphaFoldDB" id="A0A5P1E3K4"/>
<organism evidence="1 2">
    <name type="scientific">Asparagus officinalis</name>
    <name type="common">Garden asparagus</name>
    <dbReference type="NCBI Taxonomy" id="4686"/>
    <lineage>
        <taxon>Eukaryota</taxon>
        <taxon>Viridiplantae</taxon>
        <taxon>Streptophyta</taxon>
        <taxon>Embryophyta</taxon>
        <taxon>Tracheophyta</taxon>
        <taxon>Spermatophyta</taxon>
        <taxon>Magnoliopsida</taxon>
        <taxon>Liliopsida</taxon>
        <taxon>Asparagales</taxon>
        <taxon>Asparagaceae</taxon>
        <taxon>Asparagoideae</taxon>
        <taxon>Asparagus</taxon>
    </lineage>
</organism>
<protein>
    <submittedName>
        <fullName evidence="1">Uncharacterized protein</fullName>
    </submittedName>
</protein>
<evidence type="ECO:0000313" key="1">
    <source>
        <dbReference type="EMBL" id="ONK57130.1"/>
    </source>
</evidence>